<keyword evidence="6 8" id="KW-0378">Hydrolase</keyword>
<evidence type="ECO:0000256" key="5">
    <source>
        <dbReference type="ARBA" id="ARBA00022759"/>
    </source>
</evidence>
<feature type="active site" description="Proton acceptor" evidence="8">
    <location>
        <position position="65"/>
    </location>
</feature>
<dbReference type="InterPro" id="IPR013471">
    <property type="entry name" value="RNase_Z/BN"/>
</dbReference>
<evidence type="ECO:0000256" key="7">
    <source>
        <dbReference type="ARBA" id="ARBA00022833"/>
    </source>
</evidence>
<dbReference type="SUPFAM" id="SSF56281">
    <property type="entry name" value="Metallo-hydrolase/oxidoreductase"/>
    <property type="match status" value="1"/>
</dbReference>
<dbReference type="GO" id="GO:0042781">
    <property type="term" value="F:3'-tRNA processing endoribonuclease activity"/>
    <property type="evidence" value="ECO:0007669"/>
    <property type="project" value="UniProtKB-EC"/>
</dbReference>
<organism evidence="9 10">
    <name type="scientific">Niabella yanshanensis</name>
    <dbReference type="NCBI Taxonomy" id="577386"/>
    <lineage>
        <taxon>Bacteria</taxon>
        <taxon>Pseudomonadati</taxon>
        <taxon>Bacteroidota</taxon>
        <taxon>Chitinophagia</taxon>
        <taxon>Chitinophagales</taxon>
        <taxon>Chitinophagaceae</taxon>
        <taxon>Niabella</taxon>
    </lineage>
</organism>
<comment type="catalytic activity">
    <reaction evidence="8">
        <text>Endonucleolytic cleavage of RNA, removing extra 3' nucleotides from tRNA precursor, generating 3' termini of tRNAs. A 3'-hydroxy group is left at the tRNA terminus and a 5'-phosphoryl group is left at the trailer molecule.</text>
        <dbReference type="EC" id="3.1.26.11"/>
    </reaction>
</comment>
<reference evidence="9 10" key="1">
    <citation type="submission" date="2023-12" db="EMBL/GenBank/DDBJ databases">
        <title>Genome sequencing and assembly of bacterial species from a model synthetic community.</title>
        <authorList>
            <person name="Hogle S.L."/>
        </authorList>
    </citation>
    <scope>NUCLEOTIDE SEQUENCE [LARGE SCALE GENOMIC DNA]</scope>
    <source>
        <strain evidence="9 10">HAMBI_3031</strain>
    </source>
</reference>
<keyword evidence="3 8" id="KW-0540">Nuclease</keyword>
<feature type="binding site" evidence="8">
    <location>
        <position position="267"/>
    </location>
    <ligand>
        <name>Zn(2+)</name>
        <dbReference type="ChEBI" id="CHEBI:29105"/>
        <label>2</label>
        <note>catalytic</note>
    </ligand>
</feature>
<feature type="binding site" evidence="8">
    <location>
        <position position="63"/>
    </location>
    <ligand>
        <name>Zn(2+)</name>
        <dbReference type="ChEBI" id="CHEBI:29105"/>
        <label>1</label>
        <note>catalytic</note>
    </ligand>
</feature>
<feature type="binding site" evidence="8">
    <location>
        <position position="209"/>
    </location>
    <ligand>
        <name>Zn(2+)</name>
        <dbReference type="ChEBI" id="CHEBI:29105"/>
        <label>2</label>
        <note>catalytic</note>
    </ligand>
</feature>
<sequence>MFAVTILGNNSAVPAFDRHPTSQVLTTASRSFLIDCGEGTQIQLINYKVRRSRISHIFISHLHGDHYFGLIGLINSFALLGRQQDLTIVAPEPLRQIIELQLKVADTKLCFNLHFISITQNCRLLELPDIEVSCFRTDHRIECYGFVFKELRNPRRLDIVKVKEQNVPVSFYDNLQRGEDYKTDSGDVISNDLLTIPAPHPKAYAFCADTRYDERIIEHIKGADMIYHETTYHDALAEMAITRFHSTTRQAGRIAQLAGVKKLLIGHFSSKYDKLDEFEKETREVFPNTDLALEGVSYLLP</sequence>
<dbReference type="NCBIfam" id="NF000801">
    <property type="entry name" value="PRK00055.1-3"/>
    <property type="match status" value="1"/>
</dbReference>
<proteinExistence type="inferred from homology"/>
<feature type="binding site" evidence="8">
    <location>
        <position position="209"/>
    </location>
    <ligand>
        <name>Zn(2+)</name>
        <dbReference type="ChEBI" id="CHEBI:29105"/>
        <label>1</label>
        <note>catalytic</note>
    </ligand>
</feature>
<dbReference type="PANTHER" id="PTHR46018:SF2">
    <property type="entry name" value="ZINC PHOSPHODIESTERASE ELAC PROTEIN 1"/>
    <property type="match status" value="1"/>
</dbReference>
<accession>A0ABZ0WA88</accession>
<comment type="function">
    <text evidence="8">Zinc phosphodiesterase, which displays some tRNA 3'-processing endonuclease activity. Probably involved in tRNA maturation, by removing a 3'-trailer from precursor tRNA.</text>
</comment>
<keyword evidence="7 8" id="KW-0862">Zinc</keyword>
<dbReference type="Pfam" id="PF23023">
    <property type="entry name" value="Anti-Pycsar_Apyc1"/>
    <property type="match status" value="1"/>
</dbReference>
<feature type="binding site" evidence="8">
    <location>
        <position position="139"/>
    </location>
    <ligand>
        <name>Zn(2+)</name>
        <dbReference type="ChEBI" id="CHEBI:29105"/>
        <label>1</label>
        <note>catalytic</note>
    </ligand>
</feature>
<evidence type="ECO:0000256" key="6">
    <source>
        <dbReference type="ARBA" id="ARBA00022801"/>
    </source>
</evidence>
<dbReference type="InterPro" id="IPR036866">
    <property type="entry name" value="RibonucZ/Hydroxyglut_hydro"/>
</dbReference>
<dbReference type="HAMAP" id="MF_01818">
    <property type="entry name" value="RNase_Z_BN"/>
    <property type="match status" value="1"/>
</dbReference>
<evidence type="ECO:0000256" key="2">
    <source>
        <dbReference type="ARBA" id="ARBA00022694"/>
    </source>
</evidence>
<dbReference type="RefSeq" id="WP_114789577.1">
    <property type="nucleotide sequence ID" value="NZ_CP139960.1"/>
</dbReference>
<feature type="binding site" evidence="8">
    <location>
        <position position="66"/>
    </location>
    <ligand>
        <name>Zn(2+)</name>
        <dbReference type="ChEBI" id="CHEBI:29105"/>
        <label>2</label>
        <note>catalytic</note>
    </ligand>
</feature>
<evidence type="ECO:0000313" key="9">
    <source>
        <dbReference type="EMBL" id="WQD40192.1"/>
    </source>
</evidence>
<protein>
    <recommendedName>
        <fullName evidence="8">Ribonuclease Z</fullName>
        <shortName evidence="8">RNase Z</shortName>
        <ecNumber evidence="8">3.1.26.11</ecNumber>
    </recommendedName>
    <alternativeName>
        <fullName evidence="8">tRNA 3 endonuclease</fullName>
    </alternativeName>
    <alternativeName>
        <fullName evidence="8">tRNase Z</fullName>
    </alternativeName>
</protein>
<comment type="similarity">
    <text evidence="8">Belongs to the RNase Z family.</text>
</comment>
<dbReference type="Gene3D" id="3.60.15.10">
    <property type="entry name" value="Ribonuclease Z/Hydroxyacylglutathione hydrolase-like"/>
    <property type="match status" value="1"/>
</dbReference>
<keyword evidence="10" id="KW-1185">Reference proteome</keyword>
<dbReference type="CDD" id="cd07717">
    <property type="entry name" value="RNaseZ_ZiPD-like_MBL-fold"/>
    <property type="match status" value="1"/>
</dbReference>
<dbReference type="EMBL" id="CP139960">
    <property type="protein sequence ID" value="WQD40192.1"/>
    <property type="molecule type" value="Genomic_DNA"/>
</dbReference>
<dbReference type="Proteomes" id="UP001325680">
    <property type="component" value="Chromosome"/>
</dbReference>
<comment type="cofactor">
    <cofactor evidence="8">
        <name>Zn(2+)</name>
        <dbReference type="ChEBI" id="CHEBI:29105"/>
    </cofactor>
    <text evidence="8">Binds 2 Zn(2+) ions.</text>
</comment>
<keyword evidence="5 8" id="KW-0255">Endonuclease</keyword>
<evidence type="ECO:0000256" key="1">
    <source>
        <dbReference type="ARBA" id="ARBA00011738"/>
    </source>
</evidence>
<evidence type="ECO:0000256" key="4">
    <source>
        <dbReference type="ARBA" id="ARBA00022723"/>
    </source>
</evidence>
<comment type="subunit">
    <text evidence="1 8">Homodimer.</text>
</comment>
<dbReference type="PANTHER" id="PTHR46018">
    <property type="entry name" value="ZINC PHOSPHODIESTERASE ELAC PROTEIN 1"/>
    <property type="match status" value="1"/>
</dbReference>
<evidence type="ECO:0000256" key="3">
    <source>
        <dbReference type="ARBA" id="ARBA00022722"/>
    </source>
</evidence>
<evidence type="ECO:0000313" key="10">
    <source>
        <dbReference type="Proteomes" id="UP001325680"/>
    </source>
</evidence>
<feature type="binding site" evidence="8">
    <location>
        <position position="61"/>
    </location>
    <ligand>
        <name>Zn(2+)</name>
        <dbReference type="ChEBI" id="CHEBI:29105"/>
        <label>1</label>
        <note>catalytic</note>
    </ligand>
</feature>
<keyword evidence="2 8" id="KW-0819">tRNA processing</keyword>
<feature type="binding site" evidence="8">
    <location>
        <position position="65"/>
    </location>
    <ligand>
        <name>Zn(2+)</name>
        <dbReference type="ChEBI" id="CHEBI:29105"/>
        <label>2</label>
        <note>catalytic</note>
    </ligand>
</feature>
<evidence type="ECO:0000256" key="8">
    <source>
        <dbReference type="HAMAP-Rule" id="MF_01818"/>
    </source>
</evidence>
<keyword evidence="4 8" id="KW-0479">Metal-binding</keyword>
<name>A0ABZ0WA88_9BACT</name>
<gene>
    <name evidence="8" type="primary">rnz</name>
    <name evidence="9" type="ORF">U0035_08550</name>
</gene>
<dbReference type="EC" id="3.1.26.11" evidence="8"/>